<reference evidence="2 3" key="1">
    <citation type="submission" date="2019-12" db="EMBL/GenBank/DDBJ databases">
        <title>A genome sequence resource for the geographically widespread anthracnose pathogen Colletotrichum asianum.</title>
        <authorList>
            <person name="Meng Y."/>
        </authorList>
    </citation>
    <scope>NUCLEOTIDE SEQUENCE [LARGE SCALE GENOMIC DNA]</scope>
    <source>
        <strain evidence="2 3">ICMP 18580</strain>
    </source>
</reference>
<dbReference type="EMBL" id="WOWK01000057">
    <property type="protein sequence ID" value="KAF0322916.1"/>
    <property type="molecule type" value="Genomic_DNA"/>
</dbReference>
<sequence>MASQISLEECNRCSWRPAPGLRRSLRVHNASQHGQGLGMKPNQPSQNRSSRSGVRESANDCPEELNEQPEVINGSIAEDTDGSNRSTPETEAGIGMASDVVVRGYQNNFYNSIVYNINM</sequence>
<evidence type="ECO:0000313" key="2">
    <source>
        <dbReference type="EMBL" id="KAF0322916.1"/>
    </source>
</evidence>
<feature type="region of interest" description="Disordered" evidence="1">
    <location>
        <begin position="24"/>
        <end position="97"/>
    </location>
</feature>
<dbReference type="AlphaFoldDB" id="A0A8H3ZQX6"/>
<dbReference type="Proteomes" id="UP000434172">
    <property type="component" value="Unassembled WGS sequence"/>
</dbReference>
<accession>A0A8H3ZQX6</accession>
<protein>
    <submittedName>
        <fullName evidence="2">Uncharacterized protein</fullName>
    </submittedName>
</protein>
<feature type="compositionally biased region" description="Polar residues" evidence="1">
    <location>
        <begin position="42"/>
        <end position="52"/>
    </location>
</feature>
<proteinExistence type="predicted"/>
<evidence type="ECO:0000313" key="3">
    <source>
        <dbReference type="Proteomes" id="UP000434172"/>
    </source>
</evidence>
<evidence type="ECO:0000256" key="1">
    <source>
        <dbReference type="SAM" id="MobiDB-lite"/>
    </source>
</evidence>
<dbReference type="OrthoDB" id="4820009at2759"/>
<comment type="caution">
    <text evidence="2">The sequence shown here is derived from an EMBL/GenBank/DDBJ whole genome shotgun (WGS) entry which is preliminary data.</text>
</comment>
<name>A0A8H3ZQX6_9PEZI</name>
<gene>
    <name evidence="2" type="ORF">GQ607_009917</name>
</gene>
<keyword evidence="3" id="KW-1185">Reference proteome</keyword>
<organism evidence="2 3">
    <name type="scientific">Colletotrichum asianum</name>
    <dbReference type="NCBI Taxonomy" id="702518"/>
    <lineage>
        <taxon>Eukaryota</taxon>
        <taxon>Fungi</taxon>
        <taxon>Dikarya</taxon>
        <taxon>Ascomycota</taxon>
        <taxon>Pezizomycotina</taxon>
        <taxon>Sordariomycetes</taxon>
        <taxon>Hypocreomycetidae</taxon>
        <taxon>Glomerellales</taxon>
        <taxon>Glomerellaceae</taxon>
        <taxon>Colletotrichum</taxon>
        <taxon>Colletotrichum gloeosporioides species complex</taxon>
    </lineage>
</organism>